<accession>A0A178Z4B0</accession>
<feature type="region of interest" description="Disordered" evidence="1">
    <location>
        <begin position="396"/>
        <end position="455"/>
    </location>
</feature>
<sequence>MAQAQGQTQRDAHELLRFDELFLTEQEHFTIRTLSQILRWTDSLVRGRDVPHSGYLVVKDDNKDHATSYKILNSFCQTINRGGTEVIALLPGPFTGTELTVFSTVSTGNMSDDTHDLFLTRNPQQSEFPKPRAEPITYSVDFDSYSVPPGFAKDPFGGYLGLLETHSFKIPFGLVPHLALTLLKHAHGEHSKEARKDAFDTFGLFTMCLGFTRLSARLDLGIKSRNFFQVIMLLDGSQPTSEEFRFLAECLQDQDADSYALKKSMKDKPFTHVQNDFISELRRIQVVPADTPIPQKFDAQGRRFLATVLCLLLKLFPVKVKMARGHQPSRDRTTPFNKRSYKRAMVSLLNVHQVFWTFFTRFRDQIKETLAWVQSVCGLRNATLFNTYSEHSGLDILSSSPAPPSTPDTTSAAEQVSQSSPSTSGSEHGVAYVRTPTPPADINSSPPSIRALSPSLPEDQQLESAALEDLTDDEANAEEIISLCAIEENPQSGWHDACFRWLELIITHYEAIRKVHIWSPSRSSSITKSLKRLVPRAEIHTLEVKSSYADQRMRSINEVLRELEEERVEPEVAESLREWLERHTQEGIQAARLTGIRPHVDSQSKWDDPKFKGTMHCETIMLTLHALSINGLFRASTASARAISDCLKSRDIIVPPDVIDRFKHIGNILAVSKRCCPACNCVVSTIRDHQPPRHQITYPGYHTVWFPIALPPWTPRRIGEILLDTLWAAVQERAERVHSVVEAGKRVRCNTPSDASPEDIESEQCETDQLPLLYGNWDDDDDDPSPSARSEDQDSGDETPRPFKRTLPILLAPTATEPPTSPKRSRDASLGDSEIEGLLSPTKKTRK</sequence>
<proteinExistence type="predicted"/>
<organism evidence="2 3">
    <name type="scientific">Fonsecaea erecta</name>
    <dbReference type="NCBI Taxonomy" id="1367422"/>
    <lineage>
        <taxon>Eukaryota</taxon>
        <taxon>Fungi</taxon>
        <taxon>Dikarya</taxon>
        <taxon>Ascomycota</taxon>
        <taxon>Pezizomycotina</taxon>
        <taxon>Eurotiomycetes</taxon>
        <taxon>Chaetothyriomycetidae</taxon>
        <taxon>Chaetothyriales</taxon>
        <taxon>Herpotrichiellaceae</taxon>
        <taxon>Fonsecaea</taxon>
    </lineage>
</organism>
<evidence type="ECO:0000313" key="3">
    <source>
        <dbReference type="Proteomes" id="UP000078343"/>
    </source>
</evidence>
<dbReference type="OrthoDB" id="4137658at2759"/>
<dbReference type="STRING" id="1367422.A0A178Z4B0"/>
<dbReference type="Proteomes" id="UP000078343">
    <property type="component" value="Unassembled WGS sequence"/>
</dbReference>
<gene>
    <name evidence="2" type="ORF">AYL99_11793</name>
</gene>
<dbReference type="GeneID" id="30015961"/>
<name>A0A178Z4B0_9EURO</name>
<protein>
    <submittedName>
        <fullName evidence="2">Uncharacterized protein</fullName>
    </submittedName>
</protein>
<reference evidence="2 3" key="1">
    <citation type="submission" date="2016-04" db="EMBL/GenBank/DDBJ databases">
        <title>Draft genome of Fonsecaea erecta CBS 125763.</title>
        <authorList>
            <person name="Weiss V.A."/>
            <person name="Vicente V.A."/>
            <person name="Raittz R.T."/>
            <person name="Moreno L.F."/>
            <person name="De Souza E.M."/>
            <person name="Pedrosa F.O."/>
            <person name="Steffens M.B."/>
            <person name="Faoro H."/>
            <person name="Tadra-Sfeir M.Z."/>
            <person name="Najafzadeh M.J."/>
            <person name="Felipe M.S."/>
            <person name="Teixeira M."/>
            <person name="Sun J."/>
            <person name="Xi L."/>
            <person name="Gomes R."/>
            <person name="De Azevedo C.M."/>
            <person name="Salgado C.G."/>
            <person name="Da Silva M.B."/>
            <person name="Nascimento M.F."/>
            <person name="Queiroz-Telles F."/>
            <person name="Attili D.S."/>
            <person name="Gorbushina A."/>
        </authorList>
    </citation>
    <scope>NUCLEOTIDE SEQUENCE [LARGE SCALE GENOMIC DNA]</scope>
    <source>
        <strain evidence="2 3">CBS 125763</strain>
    </source>
</reference>
<comment type="caution">
    <text evidence="2">The sequence shown here is derived from an EMBL/GenBank/DDBJ whole genome shotgun (WGS) entry which is preliminary data.</text>
</comment>
<evidence type="ECO:0000313" key="2">
    <source>
        <dbReference type="EMBL" id="OAP54033.1"/>
    </source>
</evidence>
<feature type="region of interest" description="Disordered" evidence="1">
    <location>
        <begin position="772"/>
        <end position="847"/>
    </location>
</feature>
<dbReference type="RefSeq" id="XP_018687400.1">
    <property type="nucleotide sequence ID" value="XM_018843298.1"/>
</dbReference>
<feature type="compositionally biased region" description="Low complexity" evidence="1">
    <location>
        <begin position="407"/>
        <end position="426"/>
    </location>
</feature>
<evidence type="ECO:0000256" key="1">
    <source>
        <dbReference type="SAM" id="MobiDB-lite"/>
    </source>
</evidence>
<dbReference type="AlphaFoldDB" id="A0A178Z4B0"/>
<keyword evidence="3" id="KW-1185">Reference proteome</keyword>
<dbReference type="EMBL" id="LVYI01000016">
    <property type="protein sequence ID" value="OAP54033.1"/>
    <property type="molecule type" value="Genomic_DNA"/>
</dbReference>